<evidence type="ECO:0000313" key="1">
    <source>
        <dbReference type="EMBL" id="MBA8077977.1"/>
    </source>
</evidence>
<protein>
    <submittedName>
        <fullName evidence="1">DUF1493 family protein</fullName>
    </submittedName>
</protein>
<name>A0A7W3DFT7_ENTAS</name>
<sequence length="114" mass="13656">MDIFLMSIVDDVLFMFRDEIPGYLDNDWKEVPLELDSDLFDSPGDDLHDALTRYEKEFNVDLSGVDWSRYFPWQNTPLLKRWFRLKREEIEATRIPLTVRMFAESAKAGKWLYD</sequence>
<gene>
    <name evidence="1" type="ORF">HV056_15725</name>
</gene>
<accession>A0A7W3DFT7</accession>
<organism evidence="1 2">
    <name type="scientific">Enterobacter asburiae</name>
    <dbReference type="NCBI Taxonomy" id="61645"/>
    <lineage>
        <taxon>Bacteria</taxon>
        <taxon>Pseudomonadati</taxon>
        <taxon>Pseudomonadota</taxon>
        <taxon>Gammaproteobacteria</taxon>
        <taxon>Enterobacterales</taxon>
        <taxon>Enterobacteriaceae</taxon>
        <taxon>Enterobacter</taxon>
        <taxon>Enterobacter cloacae complex</taxon>
    </lineage>
</organism>
<comment type="caution">
    <text evidence="1">The sequence shown here is derived from an EMBL/GenBank/DDBJ whole genome shotgun (WGS) entry which is preliminary data.</text>
</comment>
<proteinExistence type="predicted"/>
<reference evidence="1 2" key="1">
    <citation type="submission" date="2020-06" db="EMBL/GenBank/DDBJ databases">
        <title>REHAB project genomes.</title>
        <authorList>
            <person name="Shaw L.P."/>
        </authorList>
    </citation>
    <scope>NUCLEOTIDE SEQUENCE [LARGE SCALE GENOMIC DNA]</scope>
    <source>
        <strain evidence="1 2">RHBSTW-00074</strain>
    </source>
</reference>
<dbReference type="EMBL" id="JABXRP010000001">
    <property type="protein sequence ID" value="MBA8077977.1"/>
    <property type="molecule type" value="Genomic_DNA"/>
</dbReference>
<dbReference type="Pfam" id="PF07377">
    <property type="entry name" value="DUF1493"/>
    <property type="match status" value="1"/>
</dbReference>
<dbReference type="AlphaFoldDB" id="A0A7W3DFT7"/>
<evidence type="ECO:0000313" key="2">
    <source>
        <dbReference type="Proteomes" id="UP000533461"/>
    </source>
</evidence>
<dbReference type="Proteomes" id="UP000533461">
    <property type="component" value="Unassembled WGS sequence"/>
</dbReference>
<dbReference type="InterPro" id="IPR010862">
    <property type="entry name" value="DUF1493"/>
</dbReference>